<dbReference type="KEGG" id="bspl:114864155"/>
<evidence type="ECO:0000313" key="1">
    <source>
        <dbReference type="Proteomes" id="UP000515150"/>
    </source>
</evidence>
<dbReference type="KEGG" id="bspl:114855200"/>
<dbReference type="Proteomes" id="UP000515150">
    <property type="component" value="Chromosome 1"/>
</dbReference>
<dbReference type="RefSeq" id="XP_029020661.1">
    <property type="nucleotide sequence ID" value="XM_029164828.3"/>
</dbReference>
<dbReference type="PANTHER" id="PTHR31025">
    <property type="entry name" value="SI:CH211-196P9.1-RELATED"/>
    <property type="match status" value="1"/>
</dbReference>
<protein>
    <submittedName>
        <fullName evidence="2">Uncharacterized protein LOC114855200 isoform X1</fullName>
    </submittedName>
    <submittedName>
        <fullName evidence="3">Uncharacterized protein LOC114864155 isoform X1</fullName>
    </submittedName>
</protein>
<gene>
    <name evidence="2" type="primary">LOC114855200</name>
    <name evidence="3" type="synonym">LOC114864155</name>
</gene>
<dbReference type="RefSeq" id="XP_029005974.1">
    <property type="nucleotide sequence ID" value="XM_029150141.1"/>
</dbReference>
<keyword evidence="1" id="KW-1185">Reference proteome</keyword>
<dbReference type="AlphaFoldDB" id="A0A6P7MJ48"/>
<proteinExistence type="predicted"/>
<accession>A0A6P7MJ48</accession>
<name>A0A6P7MJ48_BETSP</name>
<dbReference type="OrthoDB" id="8963080at2759"/>
<evidence type="ECO:0000313" key="2">
    <source>
        <dbReference type="RefSeq" id="XP_029005974.1"/>
    </source>
</evidence>
<dbReference type="Proteomes" id="UP000515150">
    <property type="component" value="Chromosome 10"/>
</dbReference>
<sequence length="544" mass="61132">MLIKAKLNNEQKYIKISEPNLAEFLNSAFMKFSMPPVTDGVKVFDETGTEVDAEVFEEVAQQPNAGVFTIRFDTDSEGTLSAACQQDSNASQPDPASLELSVCSSEGTVILELESCNSDDTIILDKNSPSRKRQRENDNAKHVVESTLAKKPGGDRIIKEYNRTKGLTDSSRRQMVNILAADMTETYGTAPPRHIREMYAQGIVEMFPYLMDPYSKKGYEHFYDGESGTGYLAWRLKTIQRRSSSAESRGPSHLLAGGGPTAKREALFNPEVILSEEQCKEAMSLMKYCSDEATIKEKMKVTFERRRNMVLDKEKSSFVLDEFPRFKDVEGLIAQDFHLQFGHDVAARLLERWPTTFKQKVIQQSKTLPSSADLEVLIQCAEATSEEVDMDDILVSGWDSDLSSIILLLHLIPPSAQGRKRPGRVSASQAEKHLVVFKKSGTSIEEHVDSINTSKQPYLLALGTKRSTIHKFVIILDKQVIPCKSTTSLGAFDELFKAHFVFGTTYNQMLHNMYTFIQTTIFQIDIGKVRESPRVAEIRARLLH</sequence>
<dbReference type="GeneID" id="114855200"/>
<organism evidence="1 2">
    <name type="scientific">Betta splendens</name>
    <name type="common">Siamese fighting fish</name>
    <dbReference type="NCBI Taxonomy" id="158456"/>
    <lineage>
        <taxon>Eukaryota</taxon>
        <taxon>Metazoa</taxon>
        <taxon>Chordata</taxon>
        <taxon>Craniata</taxon>
        <taxon>Vertebrata</taxon>
        <taxon>Euteleostomi</taxon>
        <taxon>Actinopterygii</taxon>
        <taxon>Neopterygii</taxon>
        <taxon>Teleostei</taxon>
        <taxon>Neoteleostei</taxon>
        <taxon>Acanthomorphata</taxon>
        <taxon>Anabantaria</taxon>
        <taxon>Anabantiformes</taxon>
        <taxon>Anabantoidei</taxon>
        <taxon>Osphronemidae</taxon>
        <taxon>Betta</taxon>
    </lineage>
</organism>
<reference evidence="2 3" key="1">
    <citation type="submission" date="2025-04" db="UniProtKB">
        <authorList>
            <consortium name="RefSeq"/>
        </authorList>
    </citation>
    <scope>IDENTIFICATION</scope>
</reference>
<dbReference type="PANTHER" id="PTHR31025:SF29">
    <property type="entry name" value="SI:CH211-196P9.1"/>
    <property type="match status" value="1"/>
</dbReference>
<evidence type="ECO:0000313" key="3">
    <source>
        <dbReference type="RefSeq" id="XP_029020661.1"/>
    </source>
</evidence>